<dbReference type="RefSeq" id="WP_274457384.1">
    <property type="nucleotide sequence ID" value="NZ_CP067097.1"/>
</dbReference>
<protein>
    <recommendedName>
        <fullName evidence="3">Anti-sigma-F factor Fin</fullName>
    </recommendedName>
</protein>
<evidence type="ECO:0000313" key="1">
    <source>
        <dbReference type="EMBL" id="MDQ0190158.1"/>
    </source>
</evidence>
<dbReference type="EMBL" id="JAUSTP010000015">
    <property type="protein sequence ID" value="MDQ0190158.1"/>
    <property type="molecule type" value="Genomic_DNA"/>
</dbReference>
<dbReference type="Pfam" id="PF10955">
    <property type="entry name" value="Fin"/>
    <property type="match status" value="1"/>
</dbReference>
<keyword evidence="2" id="KW-1185">Reference proteome</keyword>
<proteinExistence type="predicted"/>
<evidence type="ECO:0000313" key="2">
    <source>
        <dbReference type="Proteomes" id="UP001232973"/>
    </source>
</evidence>
<accession>A0ABT9XK51</accession>
<comment type="caution">
    <text evidence="1">The sequence shown here is derived from an EMBL/GenBank/DDBJ whole genome shotgun (WGS) entry which is preliminary data.</text>
</comment>
<reference evidence="1 2" key="1">
    <citation type="submission" date="2023-07" db="EMBL/GenBank/DDBJ databases">
        <title>Genomic Encyclopedia of Type Strains, Phase IV (KMG-IV): sequencing the most valuable type-strain genomes for metagenomic binning, comparative biology and taxonomic classification.</title>
        <authorList>
            <person name="Goeker M."/>
        </authorList>
    </citation>
    <scope>NUCLEOTIDE SEQUENCE [LARGE SCALE GENOMIC DNA]</scope>
    <source>
        <strain evidence="1 2">DSM 4006</strain>
    </source>
</reference>
<dbReference type="Proteomes" id="UP001232973">
    <property type="component" value="Unassembled WGS sequence"/>
</dbReference>
<name>A0ABT9XK51_9BACL</name>
<organism evidence="1 2">
    <name type="scientific">Alicyclobacillus cycloheptanicus</name>
    <dbReference type="NCBI Taxonomy" id="1457"/>
    <lineage>
        <taxon>Bacteria</taxon>
        <taxon>Bacillati</taxon>
        <taxon>Bacillota</taxon>
        <taxon>Bacilli</taxon>
        <taxon>Bacillales</taxon>
        <taxon>Alicyclobacillaceae</taxon>
        <taxon>Alicyclobacillus</taxon>
    </lineage>
</organism>
<dbReference type="InterPro" id="IPR020115">
    <property type="entry name" value="Fin"/>
</dbReference>
<sequence length="81" mass="9544">MRIEYYCRHCKQFIGALDRPSWTKEDAERFCGFQQLTPVERAESIAYNDDRGTMYVRTVCDHCQRAVEAHPELLVEGNLFQ</sequence>
<gene>
    <name evidence="1" type="ORF">J2S03_002021</name>
</gene>
<evidence type="ECO:0008006" key="3">
    <source>
        <dbReference type="Google" id="ProtNLM"/>
    </source>
</evidence>